<gene>
    <name evidence="1" type="ORF">LSAT_V11C900459310</name>
</gene>
<protein>
    <submittedName>
        <fullName evidence="1">Uncharacterized protein</fullName>
    </submittedName>
</protein>
<comment type="caution">
    <text evidence="1">The sequence shown here is derived from an EMBL/GenBank/DDBJ whole genome shotgun (WGS) entry which is preliminary data.</text>
</comment>
<sequence length="228" mass="26910">MDEIDAQIQENDDHENLTIKVQSLPIPPRFSPILEEVLPALISLEYNIINVLKKDKVMSSCSKRLSLAYDVDVSITGVEAHAQVEVEEHENADVREHRHEADMEDYLVNDMDDYLENDMVADIKNEREKNLENDREDEMYYNTENDMEDGSNSDGEDNSDWMDEDNFIPEVEVDMRDFRMSIDIEVEFMDKRLRYHMENEGYKDIEEFDVIDNEEWCDTQFFVTCVIL</sequence>
<accession>A0A9R1UFE9</accession>
<evidence type="ECO:0000313" key="1">
    <source>
        <dbReference type="EMBL" id="KAJ0186119.1"/>
    </source>
</evidence>
<reference evidence="1 2" key="1">
    <citation type="journal article" date="2017" name="Nat. Commun.">
        <title>Genome assembly with in vitro proximity ligation data and whole-genome triplication in lettuce.</title>
        <authorList>
            <person name="Reyes-Chin-Wo S."/>
            <person name="Wang Z."/>
            <person name="Yang X."/>
            <person name="Kozik A."/>
            <person name="Arikit S."/>
            <person name="Song C."/>
            <person name="Xia L."/>
            <person name="Froenicke L."/>
            <person name="Lavelle D.O."/>
            <person name="Truco M.J."/>
            <person name="Xia R."/>
            <person name="Zhu S."/>
            <person name="Xu C."/>
            <person name="Xu H."/>
            <person name="Xu X."/>
            <person name="Cox K."/>
            <person name="Korf I."/>
            <person name="Meyers B.C."/>
            <person name="Michelmore R.W."/>
        </authorList>
    </citation>
    <scope>NUCLEOTIDE SEQUENCE [LARGE SCALE GENOMIC DNA]</scope>
    <source>
        <strain evidence="2">cv. Salinas</strain>
        <tissue evidence="1">Seedlings</tissue>
    </source>
</reference>
<organism evidence="1 2">
    <name type="scientific">Lactuca sativa</name>
    <name type="common">Garden lettuce</name>
    <dbReference type="NCBI Taxonomy" id="4236"/>
    <lineage>
        <taxon>Eukaryota</taxon>
        <taxon>Viridiplantae</taxon>
        <taxon>Streptophyta</taxon>
        <taxon>Embryophyta</taxon>
        <taxon>Tracheophyta</taxon>
        <taxon>Spermatophyta</taxon>
        <taxon>Magnoliopsida</taxon>
        <taxon>eudicotyledons</taxon>
        <taxon>Gunneridae</taxon>
        <taxon>Pentapetalae</taxon>
        <taxon>asterids</taxon>
        <taxon>campanulids</taxon>
        <taxon>Asterales</taxon>
        <taxon>Asteraceae</taxon>
        <taxon>Cichorioideae</taxon>
        <taxon>Cichorieae</taxon>
        <taxon>Lactucinae</taxon>
        <taxon>Lactuca</taxon>
    </lineage>
</organism>
<proteinExistence type="predicted"/>
<keyword evidence="2" id="KW-1185">Reference proteome</keyword>
<dbReference type="EMBL" id="NBSK02000009">
    <property type="protein sequence ID" value="KAJ0186119.1"/>
    <property type="molecule type" value="Genomic_DNA"/>
</dbReference>
<dbReference type="Proteomes" id="UP000235145">
    <property type="component" value="Unassembled WGS sequence"/>
</dbReference>
<name>A0A9R1UFE9_LACSA</name>
<dbReference type="AlphaFoldDB" id="A0A9R1UFE9"/>
<evidence type="ECO:0000313" key="2">
    <source>
        <dbReference type="Proteomes" id="UP000235145"/>
    </source>
</evidence>